<feature type="compositionally biased region" description="Polar residues" evidence="1">
    <location>
        <begin position="32"/>
        <end position="42"/>
    </location>
</feature>
<feature type="compositionally biased region" description="Low complexity" evidence="1">
    <location>
        <begin position="170"/>
        <end position="179"/>
    </location>
</feature>
<feature type="region of interest" description="Disordered" evidence="1">
    <location>
        <begin position="28"/>
        <end position="61"/>
    </location>
</feature>
<comment type="caution">
    <text evidence="2">The sequence shown here is derived from an EMBL/GenBank/DDBJ whole genome shotgun (WGS) entry which is preliminary data.</text>
</comment>
<dbReference type="InterPro" id="IPR027921">
    <property type="entry name" value="NOPCHAP1"/>
</dbReference>
<organism evidence="2 3">
    <name type="scientific">Ephemerocybe angulata</name>
    <dbReference type="NCBI Taxonomy" id="980116"/>
    <lineage>
        <taxon>Eukaryota</taxon>
        <taxon>Fungi</taxon>
        <taxon>Dikarya</taxon>
        <taxon>Basidiomycota</taxon>
        <taxon>Agaricomycotina</taxon>
        <taxon>Agaricomycetes</taxon>
        <taxon>Agaricomycetidae</taxon>
        <taxon>Agaricales</taxon>
        <taxon>Agaricineae</taxon>
        <taxon>Psathyrellaceae</taxon>
        <taxon>Ephemerocybe</taxon>
    </lineage>
</organism>
<dbReference type="PANTHER" id="PTHR28674:SF1">
    <property type="entry name" value="NOP PROTEIN CHAPERONE 1"/>
    <property type="match status" value="1"/>
</dbReference>
<gene>
    <name evidence="2" type="ORF">D9611_005444</name>
</gene>
<keyword evidence="3" id="KW-1185">Reference proteome</keyword>
<proteinExistence type="predicted"/>
<dbReference type="Pfam" id="PF15370">
    <property type="entry name" value="NOPCHAP1"/>
    <property type="match status" value="1"/>
</dbReference>
<feature type="region of interest" description="Disordered" evidence="1">
    <location>
        <begin position="86"/>
        <end position="106"/>
    </location>
</feature>
<dbReference type="PANTHER" id="PTHR28674">
    <property type="entry name" value="SIMILAR TO DNA SEGMENT, CHR 10, WAYNE STATE UNIVERSITY 102,-EXPRESSED"/>
    <property type="match status" value="1"/>
</dbReference>
<dbReference type="GO" id="GO:0062064">
    <property type="term" value="F:box C/D methylation guide snoRNP complex binding"/>
    <property type="evidence" value="ECO:0007669"/>
    <property type="project" value="TreeGrafter"/>
</dbReference>
<dbReference type="AlphaFoldDB" id="A0A8H5C020"/>
<dbReference type="Proteomes" id="UP000541558">
    <property type="component" value="Unassembled WGS sequence"/>
</dbReference>
<evidence type="ECO:0000313" key="2">
    <source>
        <dbReference type="EMBL" id="KAF5332451.1"/>
    </source>
</evidence>
<feature type="compositionally biased region" description="Acidic residues" evidence="1">
    <location>
        <begin position="215"/>
        <end position="231"/>
    </location>
</feature>
<feature type="compositionally biased region" description="Acidic residues" evidence="1">
    <location>
        <begin position="180"/>
        <end position="195"/>
    </location>
</feature>
<dbReference type="OrthoDB" id="1112980at2759"/>
<evidence type="ECO:0000256" key="1">
    <source>
        <dbReference type="SAM" id="MobiDB-lite"/>
    </source>
</evidence>
<feature type="compositionally biased region" description="Basic and acidic residues" evidence="1">
    <location>
        <begin position="121"/>
        <end position="131"/>
    </location>
</feature>
<evidence type="ECO:0000313" key="3">
    <source>
        <dbReference type="Proteomes" id="UP000541558"/>
    </source>
</evidence>
<dbReference type="EMBL" id="JAACJK010000110">
    <property type="protein sequence ID" value="KAF5332451.1"/>
    <property type="molecule type" value="Genomic_DNA"/>
</dbReference>
<sequence>MAKGSQTEKLEVEGEDAREKRLQHLLEKMSTNEDSNSSQINPSARPAGLPSFDFGNRSTGEFTPNTELLSRIQAFLPQLEASNRELLQRAQANPESVDIEHLEPGQDGYIEMNLGLGVYEQRQKERKERREARRAKKAAAADAKPTAPGDDQDASSSSSSDDSDSDSSDDSSNGSSSDSTDSDDMDSSDDQDPDDPLASFFNTLRYGQTISMDSSAEEDGGEDDAEADSSDVELGTSVPLSERLIAPLPKRAGGKPGIEVIGEQGPAEMLDRDGKD</sequence>
<dbReference type="GO" id="GO:0000492">
    <property type="term" value="P:box C/D snoRNP assembly"/>
    <property type="evidence" value="ECO:0007669"/>
    <property type="project" value="InterPro"/>
</dbReference>
<name>A0A8H5C020_9AGAR</name>
<protein>
    <submittedName>
        <fullName evidence="2">Uncharacterized protein</fullName>
    </submittedName>
</protein>
<feature type="compositionally biased region" description="Polar residues" evidence="1">
    <location>
        <begin position="200"/>
        <end position="212"/>
    </location>
</feature>
<reference evidence="2 3" key="1">
    <citation type="journal article" date="2020" name="ISME J.">
        <title>Uncovering the hidden diversity of litter-decomposition mechanisms in mushroom-forming fungi.</title>
        <authorList>
            <person name="Floudas D."/>
            <person name="Bentzer J."/>
            <person name="Ahren D."/>
            <person name="Johansson T."/>
            <person name="Persson P."/>
            <person name="Tunlid A."/>
        </authorList>
    </citation>
    <scope>NUCLEOTIDE SEQUENCE [LARGE SCALE GENOMIC DNA]</scope>
    <source>
        <strain evidence="2 3">CBS 175.51</strain>
    </source>
</reference>
<accession>A0A8H5C020</accession>
<feature type="region of interest" description="Disordered" evidence="1">
    <location>
        <begin position="121"/>
        <end position="276"/>
    </location>
</feature>